<name>A0A4Y2VLB5_ARAVE</name>
<evidence type="ECO:0000313" key="3">
    <source>
        <dbReference type="Proteomes" id="UP000499080"/>
    </source>
</evidence>
<dbReference type="InterPro" id="IPR020864">
    <property type="entry name" value="MACPF"/>
</dbReference>
<proteinExistence type="predicted"/>
<gene>
    <name evidence="2" type="ORF">AVEN_42271_1</name>
</gene>
<feature type="non-terminal residue" evidence="2">
    <location>
        <position position="301"/>
    </location>
</feature>
<feature type="domain" description="MACPF" evidence="1">
    <location>
        <begin position="99"/>
        <end position="254"/>
    </location>
</feature>
<reference evidence="2 3" key="1">
    <citation type="journal article" date="2019" name="Sci. Rep.">
        <title>Orb-weaving spider Araneus ventricosus genome elucidates the spidroin gene catalogue.</title>
        <authorList>
            <person name="Kono N."/>
            <person name="Nakamura H."/>
            <person name="Ohtoshi R."/>
            <person name="Moran D.A.P."/>
            <person name="Shinohara A."/>
            <person name="Yoshida Y."/>
            <person name="Fujiwara M."/>
            <person name="Mori M."/>
            <person name="Tomita M."/>
            <person name="Arakawa K."/>
        </authorList>
    </citation>
    <scope>NUCLEOTIDE SEQUENCE [LARGE SCALE GENOMIC DNA]</scope>
</reference>
<evidence type="ECO:0000259" key="1">
    <source>
        <dbReference type="Pfam" id="PF01823"/>
    </source>
</evidence>
<dbReference type="EMBL" id="BGPR01047496">
    <property type="protein sequence ID" value="GBO24537.1"/>
    <property type="molecule type" value="Genomic_DNA"/>
</dbReference>
<dbReference type="Proteomes" id="UP000499080">
    <property type="component" value="Unassembled WGS sequence"/>
</dbReference>
<keyword evidence="3" id="KW-1185">Reference proteome</keyword>
<dbReference type="OrthoDB" id="6413754at2759"/>
<protein>
    <recommendedName>
        <fullName evidence="1">MACPF domain-containing protein</fullName>
    </recommendedName>
</protein>
<dbReference type="AlphaFoldDB" id="A0A4Y2VLB5"/>
<dbReference type="Pfam" id="PF01823">
    <property type="entry name" value="MACPF"/>
    <property type="match status" value="1"/>
</dbReference>
<comment type="caution">
    <text evidence="2">The sequence shown here is derived from an EMBL/GenBank/DDBJ whole genome shotgun (WGS) entry which is preliminary data.</text>
</comment>
<sequence length="301" mass="33541">MGSTVMMYVLPMMLGQTYDLGKDRPGLQIYPTNVNETATVIEQYFADTQYRLVEDTSQVKDFLDVSGKLSLKIKSGLIDVSGEGSYAKKISSSDNTVQILIKVHFETVTYSIPSHVKPLDDWPQFNQDFLGTHYMRSCTMGGDLVASIEIKAENKFDMERIKGALNAGIATKGGAFEGSIAAKLEKLRNETQDSSSMEINYWATVPLEGVIYTTQGLLDLVREFPNHVKKINNGLGNPLRMELFPLKSLQSDFKEYLENGAIGEKLEEMDYQLDDILATLKAIAIFVSGLPPEVSREVKEK</sequence>
<accession>A0A4Y2VLB5</accession>
<evidence type="ECO:0000313" key="2">
    <source>
        <dbReference type="EMBL" id="GBO24537.1"/>
    </source>
</evidence>
<organism evidence="2 3">
    <name type="scientific">Araneus ventricosus</name>
    <name type="common">Orbweaver spider</name>
    <name type="synonym">Epeira ventricosa</name>
    <dbReference type="NCBI Taxonomy" id="182803"/>
    <lineage>
        <taxon>Eukaryota</taxon>
        <taxon>Metazoa</taxon>
        <taxon>Ecdysozoa</taxon>
        <taxon>Arthropoda</taxon>
        <taxon>Chelicerata</taxon>
        <taxon>Arachnida</taxon>
        <taxon>Araneae</taxon>
        <taxon>Araneomorphae</taxon>
        <taxon>Entelegynae</taxon>
        <taxon>Araneoidea</taxon>
        <taxon>Araneidae</taxon>
        <taxon>Araneus</taxon>
    </lineage>
</organism>